<keyword evidence="10 12" id="KW-1133">Transmembrane helix</keyword>
<reference evidence="14 15" key="1">
    <citation type="submission" date="2020-10" db="EMBL/GenBank/DDBJ databases">
        <authorList>
            <person name="Szabo G."/>
        </authorList>
    </citation>
    <scope>NUCLEOTIDE SEQUENCE [LARGE SCALE GENOMIC DNA]</scope>
    <source>
        <strain evidence="14">PROFFT</strain>
    </source>
</reference>
<dbReference type="NCBIfam" id="TIGR01474">
    <property type="entry name" value="ubiA_proteo"/>
    <property type="match status" value="1"/>
</dbReference>
<dbReference type="PROSITE" id="PS00943">
    <property type="entry name" value="UBIA"/>
    <property type="match status" value="1"/>
</dbReference>
<keyword evidence="11 12" id="KW-0472">Membrane</keyword>
<dbReference type="InterPro" id="IPR006370">
    <property type="entry name" value="HB_polyprenyltransferase-like"/>
</dbReference>
<dbReference type="FunFam" id="1.10.357.140:FF:000002">
    <property type="entry name" value="4-hydroxybenzoate octaprenyltransferase"/>
    <property type="match status" value="1"/>
</dbReference>
<keyword evidence="7 12" id="KW-0831">Ubiquinone biosynthesis</keyword>
<dbReference type="GO" id="GO:0005886">
    <property type="term" value="C:plasma membrane"/>
    <property type="evidence" value="ECO:0007669"/>
    <property type="project" value="UniProtKB-SubCell"/>
</dbReference>
<dbReference type="InterPro" id="IPR044878">
    <property type="entry name" value="UbiA_sf"/>
</dbReference>
<feature type="transmembrane region" description="Helical" evidence="12">
    <location>
        <begin position="240"/>
        <end position="260"/>
    </location>
</feature>
<feature type="transmembrane region" description="Helical" evidence="12">
    <location>
        <begin position="21"/>
        <end position="42"/>
    </location>
</feature>
<comment type="subcellular location">
    <subcellularLocation>
        <location evidence="12">Cell inner membrane</location>
        <topology evidence="12">Multi-pass membrane protein</topology>
    </subcellularLocation>
    <subcellularLocation>
        <location evidence="2">Membrane</location>
        <topology evidence="2">Multi-pass membrane protein</topology>
    </subcellularLocation>
</comment>
<organism evidence="14 15">
    <name type="scientific">Candidatus Profftia tarda</name>
    <dbReference type="NCBI Taxonomy" id="1177216"/>
    <lineage>
        <taxon>Bacteria</taxon>
        <taxon>Pseudomonadati</taxon>
        <taxon>Pseudomonadota</taxon>
        <taxon>Gammaproteobacteria</taxon>
        <taxon>Enterobacterales</taxon>
        <taxon>Enterobacteriaceae</taxon>
        <taxon>Candidatus Profftia</taxon>
    </lineage>
</organism>
<feature type="transmembrane region" description="Helical" evidence="12">
    <location>
        <begin position="213"/>
        <end position="234"/>
    </location>
</feature>
<keyword evidence="8 12" id="KW-0812">Transmembrane</keyword>
<dbReference type="Gene3D" id="1.10.357.140">
    <property type="entry name" value="UbiA prenyltransferase"/>
    <property type="match status" value="1"/>
</dbReference>
<sequence>MYSEGLMTQTKWRAYYSLMRIDKPIGCLLLLWPTYWALWLASGRQPPSILIFTIFTVGVFFMRAAGCVLNDFADRRLDLHVKRTAQRPLPGGLVTEKESKILFIMLILISFGIVLMLNAMTIFLSLVALVLVLVYPFMKRITHLPQVVLGIAFSWSIPMVYAAVTKSLPLSCWVLYLANTCWTIAYDTEYAMVDKNDDLKIGIKSTAILFGRFDTLILGLLQLATLLFMLLIGHLNNLNIAYYCGIIIAGLLFIYQHKLVSHRNPMMCFRAFSNNSYVGLVLFIGIVVSILF</sequence>
<feature type="transmembrane region" description="Helical" evidence="12">
    <location>
        <begin position="102"/>
        <end position="135"/>
    </location>
</feature>
<keyword evidence="6 12" id="KW-0808">Transferase</keyword>
<gene>
    <name evidence="12 14" type="primary">ubiA</name>
    <name evidence="14" type="ORF">PROFFT_A_03920</name>
</gene>
<keyword evidence="5 12" id="KW-0997">Cell inner membrane</keyword>
<dbReference type="Proteomes" id="UP000683585">
    <property type="component" value="Chromosome"/>
</dbReference>
<evidence type="ECO:0000256" key="12">
    <source>
        <dbReference type="HAMAP-Rule" id="MF_01635"/>
    </source>
</evidence>
<comment type="cofactor">
    <cofactor evidence="1 12">
        <name>Mg(2+)</name>
        <dbReference type="ChEBI" id="CHEBI:18420"/>
    </cofactor>
</comment>
<keyword evidence="15" id="KW-1185">Reference proteome</keyword>
<evidence type="ECO:0000313" key="15">
    <source>
        <dbReference type="Proteomes" id="UP000683585"/>
    </source>
</evidence>
<comment type="similarity">
    <text evidence="3 12">Belongs to the UbiA prenyltransferase family.</text>
</comment>
<dbReference type="InterPro" id="IPR030470">
    <property type="entry name" value="UbiA_prenylTrfase_CS"/>
</dbReference>
<dbReference type="PANTHER" id="PTHR11048:SF28">
    <property type="entry name" value="4-HYDROXYBENZOATE POLYPRENYLTRANSFERASE, MITOCHONDRIAL"/>
    <property type="match status" value="1"/>
</dbReference>
<keyword evidence="9 12" id="KW-0460">Magnesium</keyword>
<dbReference type="PANTHER" id="PTHR11048">
    <property type="entry name" value="PRENYLTRANSFERASES"/>
    <property type="match status" value="1"/>
</dbReference>
<evidence type="ECO:0000256" key="7">
    <source>
        <dbReference type="ARBA" id="ARBA00022688"/>
    </source>
</evidence>
<name>A0A8E4GIW8_9ENTR</name>
<dbReference type="EC" id="2.5.1.39" evidence="12 13"/>
<feature type="transmembrane region" description="Helical" evidence="12">
    <location>
        <begin position="48"/>
        <end position="73"/>
    </location>
</feature>
<evidence type="ECO:0000256" key="1">
    <source>
        <dbReference type="ARBA" id="ARBA00001946"/>
    </source>
</evidence>
<keyword evidence="4 12" id="KW-1003">Cell membrane</keyword>
<dbReference type="EMBL" id="LR890047">
    <property type="protein sequence ID" value="CAD6510601.1"/>
    <property type="molecule type" value="Genomic_DNA"/>
</dbReference>
<comment type="pathway">
    <text evidence="12">Cofactor biosynthesis; ubiquinone biosynthesis.</text>
</comment>
<evidence type="ECO:0000256" key="3">
    <source>
        <dbReference type="ARBA" id="ARBA00005985"/>
    </source>
</evidence>
<evidence type="ECO:0000256" key="13">
    <source>
        <dbReference type="NCBIfam" id="TIGR01474"/>
    </source>
</evidence>
<evidence type="ECO:0000256" key="10">
    <source>
        <dbReference type="ARBA" id="ARBA00022989"/>
    </source>
</evidence>
<evidence type="ECO:0000256" key="2">
    <source>
        <dbReference type="ARBA" id="ARBA00004141"/>
    </source>
</evidence>
<evidence type="ECO:0000256" key="5">
    <source>
        <dbReference type="ARBA" id="ARBA00022519"/>
    </source>
</evidence>
<evidence type="ECO:0000256" key="4">
    <source>
        <dbReference type="ARBA" id="ARBA00022475"/>
    </source>
</evidence>
<evidence type="ECO:0000313" key="14">
    <source>
        <dbReference type="EMBL" id="CAD6510601.1"/>
    </source>
</evidence>
<proteinExistence type="inferred from homology"/>
<evidence type="ECO:0000256" key="9">
    <source>
        <dbReference type="ARBA" id="ARBA00022842"/>
    </source>
</evidence>
<dbReference type="GO" id="GO:0006744">
    <property type="term" value="P:ubiquinone biosynthetic process"/>
    <property type="evidence" value="ECO:0007669"/>
    <property type="project" value="UniProtKB-UniRule"/>
</dbReference>
<dbReference type="InterPro" id="IPR039653">
    <property type="entry name" value="Prenyltransferase"/>
</dbReference>
<dbReference type="CDD" id="cd13959">
    <property type="entry name" value="PT_UbiA_COQ2"/>
    <property type="match status" value="1"/>
</dbReference>
<dbReference type="HAMAP" id="MF_01635">
    <property type="entry name" value="UbiA"/>
    <property type="match status" value="1"/>
</dbReference>
<dbReference type="FunFam" id="1.20.120.1780:FF:000001">
    <property type="entry name" value="4-hydroxybenzoate octaprenyltransferase"/>
    <property type="match status" value="1"/>
</dbReference>
<evidence type="ECO:0000256" key="8">
    <source>
        <dbReference type="ARBA" id="ARBA00022692"/>
    </source>
</evidence>
<evidence type="ECO:0000256" key="6">
    <source>
        <dbReference type="ARBA" id="ARBA00022679"/>
    </source>
</evidence>
<comment type="catalytic activity">
    <reaction evidence="12">
        <text>all-trans-octaprenyl diphosphate + 4-hydroxybenzoate = 4-hydroxy-3-(all-trans-octaprenyl)benzoate + diphosphate</text>
        <dbReference type="Rhea" id="RHEA:27782"/>
        <dbReference type="ChEBI" id="CHEBI:1617"/>
        <dbReference type="ChEBI" id="CHEBI:17879"/>
        <dbReference type="ChEBI" id="CHEBI:33019"/>
        <dbReference type="ChEBI" id="CHEBI:57711"/>
        <dbReference type="EC" id="2.5.1.39"/>
    </reaction>
</comment>
<comment type="function">
    <text evidence="12">Catalyzes the prenylation of para-hydroxybenzoate (PHB) with an all-trans polyprenyl group. Mediates the second step in the final reaction sequence of ubiquinone-8 (UQ-8) biosynthesis, which is the condensation of the polyisoprenoid side chain with PHB, generating the first membrane-bound Q intermediate 3-octaprenyl-4-hydroxybenzoate.</text>
</comment>
<dbReference type="Gene3D" id="1.20.120.1780">
    <property type="entry name" value="UbiA prenyltransferase"/>
    <property type="match status" value="1"/>
</dbReference>
<protein>
    <recommendedName>
        <fullName evidence="12 13">4-hydroxybenzoate octaprenyltransferase</fullName>
        <ecNumber evidence="12 13">2.5.1.39</ecNumber>
    </recommendedName>
    <alternativeName>
        <fullName evidence="12">4-HB polyprenyltransferase</fullName>
    </alternativeName>
</protein>
<accession>A0A8E4GIW8</accession>
<dbReference type="UniPathway" id="UPA00232"/>
<dbReference type="KEGG" id="ptf:PROFFT_A_03920"/>
<evidence type="ECO:0000256" key="11">
    <source>
        <dbReference type="ARBA" id="ARBA00023136"/>
    </source>
</evidence>
<feature type="transmembrane region" description="Helical" evidence="12">
    <location>
        <begin position="272"/>
        <end position="291"/>
    </location>
</feature>
<dbReference type="Pfam" id="PF01040">
    <property type="entry name" value="UbiA"/>
    <property type="match status" value="1"/>
</dbReference>
<dbReference type="AlphaFoldDB" id="A0A8E4GIW8"/>
<dbReference type="GO" id="GO:0008412">
    <property type="term" value="F:4-hydroxybenzoate polyprenyltransferase activity"/>
    <property type="evidence" value="ECO:0007669"/>
    <property type="project" value="UniProtKB-UniRule"/>
</dbReference>
<dbReference type="InterPro" id="IPR000537">
    <property type="entry name" value="UbiA_prenyltransferase"/>
</dbReference>